<dbReference type="SMART" id="SM00855">
    <property type="entry name" value="PGAM"/>
    <property type="match status" value="1"/>
</dbReference>
<dbReference type="InterPro" id="IPR029033">
    <property type="entry name" value="His_PPase_superfam"/>
</dbReference>
<protein>
    <submittedName>
        <fullName evidence="1">Phosphoglycerate mutase-like protein</fullName>
    </submittedName>
</protein>
<dbReference type="InterPro" id="IPR050275">
    <property type="entry name" value="PGM_Phosphatase"/>
</dbReference>
<organism evidence="1 2">
    <name type="scientific">Daedalea quercina L-15889</name>
    <dbReference type="NCBI Taxonomy" id="1314783"/>
    <lineage>
        <taxon>Eukaryota</taxon>
        <taxon>Fungi</taxon>
        <taxon>Dikarya</taxon>
        <taxon>Basidiomycota</taxon>
        <taxon>Agaricomycotina</taxon>
        <taxon>Agaricomycetes</taxon>
        <taxon>Polyporales</taxon>
        <taxon>Fomitopsis</taxon>
    </lineage>
</organism>
<dbReference type="Pfam" id="PF00300">
    <property type="entry name" value="His_Phos_1"/>
    <property type="match status" value="1"/>
</dbReference>
<reference evidence="1 2" key="1">
    <citation type="journal article" date="2016" name="Mol. Biol. Evol.">
        <title>Comparative Genomics of Early-Diverging Mushroom-Forming Fungi Provides Insights into the Origins of Lignocellulose Decay Capabilities.</title>
        <authorList>
            <person name="Nagy L.G."/>
            <person name="Riley R."/>
            <person name="Tritt A."/>
            <person name="Adam C."/>
            <person name="Daum C."/>
            <person name="Floudas D."/>
            <person name="Sun H."/>
            <person name="Yadav J.S."/>
            <person name="Pangilinan J."/>
            <person name="Larsson K.H."/>
            <person name="Matsuura K."/>
            <person name="Barry K."/>
            <person name="Labutti K."/>
            <person name="Kuo R."/>
            <person name="Ohm R.A."/>
            <person name="Bhattacharya S.S."/>
            <person name="Shirouzu T."/>
            <person name="Yoshinaga Y."/>
            <person name="Martin F.M."/>
            <person name="Grigoriev I.V."/>
            <person name="Hibbett D.S."/>
        </authorList>
    </citation>
    <scope>NUCLEOTIDE SEQUENCE [LARGE SCALE GENOMIC DNA]</scope>
    <source>
        <strain evidence="1 2">L-15889</strain>
    </source>
</reference>
<dbReference type="AlphaFoldDB" id="A0A165LW53"/>
<dbReference type="Gene3D" id="3.40.50.1240">
    <property type="entry name" value="Phosphoglycerate mutase-like"/>
    <property type="match status" value="1"/>
</dbReference>
<dbReference type="PANTHER" id="PTHR48100:SF1">
    <property type="entry name" value="HISTIDINE PHOSPHATASE FAMILY PROTEIN-RELATED"/>
    <property type="match status" value="1"/>
</dbReference>
<sequence>MNSVQRRKFSVVSGFFAQDDPHAIPAKIGALPARFGLLDGSPECWSKFKSHVAKLNQAASPGTTHKILFLGRHGEGWHNVAEAKYGTQAWDDYYSRLYGDSEMTWGPDPLLTALGIQQAEAARTAWLKEVSNGMPTPQRCYASPLHRALSTWKITFGGDEGFPQHTRRVMIFEKDLREEHGVHTCDMRNTRSLIERNFPPPIFDFEHGFTEEDLVWQSDVRESKDHIKARAHSVLDRIFDEAEETYISITAHGGIINGILAATGRPSYSLPTGGVLPLVIRGETLDLA</sequence>
<dbReference type="Proteomes" id="UP000076727">
    <property type="component" value="Unassembled WGS sequence"/>
</dbReference>
<dbReference type="SUPFAM" id="SSF53254">
    <property type="entry name" value="Phosphoglycerate mutase-like"/>
    <property type="match status" value="1"/>
</dbReference>
<dbReference type="PANTHER" id="PTHR48100">
    <property type="entry name" value="BROAD-SPECIFICITY PHOSPHATASE YOR283W-RELATED"/>
    <property type="match status" value="1"/>
</dbReference>
<dbReference type="GO" id="GO:0005737">
    <property type="term" value="C:cytoplasm"/>
    <property type="evidence" value="ECO:0007669"/>
    <property type="project" value="TreeGrafter"/>
</dbReference>
<dbReference type="EMBL" id="KV429115">
    <property type="protein sequence ID" value="KZT64923.1"/>
    <property type="molecule type" value="Genomic_DNA"/>
</dbReference>
<dbReference type="InterPro" id="IPR013078">
    <property type="entry name" value="His_Pase_superF_clade-1"/>
</dbReference>
<dbReference type="GO" id="GO:0016791">
    <property type="term" value="F:phosphatase activity"/>
    <property type="evidence" value="ECO:0007669"/>
    <property type="project" value="TreeGrafter"/>
</dbReference>
<dbReference type="CDD" id="cd07040">
    <property type="entry name" value="HP"/>
    <property type="match status" value="1"/>
</dbReference>
<evidence type="ECO:0000313" key="2">
    <source>
        <dbReference type="Proteomes" id="UP000076727"/>
    </source>
</evidence>
<accession>A0A165LW53</accession>
<name>A0A165LW53_9APHY</name>
<evidence type="ECO:0000313" key="1">
    <source>
        <dbReference type="EMBL" id="KZT64923.1"/>
    </source>
</evidence>
<proteinExistence type="predicted"/>
<dbReference type="OrthoDB" id="496981at2759"/>
<gene>
    <name evidence="1" type="ORF">DAEQUDRAFT_569362</name>
</gene>
<keyword evidence="2" id="KW-1185">Reference proteome</keyword>